<dbReference type="CDD" id="cd02893">
    <property type="entry name" value="FTase"/>
    <property type="match status" value="1"/>
</dbReference>
<proteinExistence type="inferred from homology"/>
<comment type="similarity">
    <text evidence="1 9">Belongs to the protein prenyltransferase subunit beta family.</text>
</comment>
<dbReference type="GO" id="GO:0097354">
    <property type="term" value="P:prenylation"/>
    <property type="evidence" value="ECO:0007669"/>
    <property type="project" value="UniProtKB-UniRule"/>
</dbReference>
<evidence type="ECO:0000256" key="3">
    <source>
        <dbReference type="ARBA" id="ARBA00015798"/>
    </source>
</evidence>
<evidence type="ECO:0000256" key="2">
    <source>
        <dbReference type="ARBA" id="ARBA00012702"/>
    </source>
</evidence>
<name>A0A1E4SZQ2_9ASCO</name>
<dbReference type="Proteomes" id="UP000094801">
    <property type="component" value="Unassembled WGS sequence"/>
</dbReference>
<dbReference type="GO" id="GO:0005965">
    <property type="term" value="C:protein farnesyltransferase complex"/>
    <property type="evidence" value="ECO:0007669"/>
    <property type="project" value="UniProtKB-UniRule"/>
</dbReference>
<dbReference type="EMBL" id="KV453854">
    <property type="protein sequence ID" value="ODV84983.1"/>
    <property type="molecule type" value="Genomic_DNA"/>
</dbReference>
<keyword evidence="5 9" id="KW-0808">Transferase</keyword>
<dbReference type="InterPro" id="IPR001330">
    <property type="entry name" value="Prenyltrans"/>
</dbReference>
<evidence type="ECO:0000256" key="9">
    <source>
        <dbReference type="RuleBase" id="RU365056"/>
    </source>
</evidence>
<evidence type="ECO:0000313" key="11">
    <source>
        <dbReference type="EMBL" id="ODV84983.1"/>
    </source>
</evidence>
<evidence type="ECO:0000256" key="6">
    <source>
        <dbReference type="ARBA" id="ARBA00022723"/>
    </source>
</evidence>
<dbReference type="AlphaFoldDB" id="A0A1E4SZQ2"/>
<dbReference type="GO" id="GO:0008270">
    <property type="term" value="F:zinc ion binding"/>
    <property type="evidence" value="ECO:0007669"/>
    <property type="project" value="UniProtKB-UniRule"/>
</dbReference>
<evidence type="ECO:0000256" key="4">
    <source>
        <dbReference type="ARBA" id="ARBA00022602"/>
    </source>
</evidence>
<feature type="domain" description="Prenyltransferase alpha-alpha toroid" evidence="10">
    <location>
        <begin position="85"/>
        <end position="403"/>
    </location>
</feature>
<evidence type="ECO:0000259" key="10">
    <source>
        <dbReference type="Pfam" id="PF00432"/>
    </source>
</evidence>
<comment type="function">
    <text evidence="9">Catalyzes the transfer of a farnesyl moiety from farnesyl diphosphate to a cysteine at the fourth position from the C-terminus of several proteins. The beta subunit is responsible for peptide-binding.</text>
</comment>
<comment type="catalytic activity">
    <reaction evidence="9">
        <text>L-cysteinyl-[protein] + (2E,6E)-farnesyl diphosphate = S-(2E,6E)-farnesyl-L-cysteinyl-[protein] + diphosphate</text>
        <dbReference type="Rhea" id="RHEA:13345"/>
        <dbReference type="Rhea" id="RHEA-COMP:10131"/>
        <dbReference type="Rhea" id="RHEA-COMP:11535"/>
        <dbReference type="ChEBI" id="CHEBI:29950"/>
        <dbReference type="ChEBI" id="CHEBI:33019"/>
        <dbReference type="ChEBI" id="CHEBI:86019"/>
        <dbReference type="ChEBI" id="CHEBI:175763"/>
    </reaction>
</comment>
<dbReference type="EC" id="2.5.1.58" evidence="2 9"/>
<dbReference type="Pfam" id="PF00432">
    <property type="entry name" value="Prenyltrans"/>
    <property type="match status" value="1"/>
</dbReference>
<evidence type="ECO:0000256" key="8">
    <source>
        <dbReference type="ARBA" id="ARBA00022833"/>
    </source>
</evidence>
<keyword evidence="4 9" id="KW-0637">Prenyltransferase</keyword>
<evidence type="ECO:0000256" key="1">
    <source>
        <dbReference type="ARBA" id="ARBA00010497"/>
    </source>
</evidence>
<evidence type="ECO:0000256" key="7">
    <source>
        <dbReference type="ARBA" id="ARBA00022737"/>
    </source>
</evidence>
<keyword evidence="7" id="KW-0677">Repeat</keyword>
<reference evidence="12" key="1">
    <citation type="submission" date="2016-04" db="EMBL/GenBank/DDBJ databases">
        <title>Comparative genomics of biotechnologically important yeasts.</title>
        <authorList>
            <consortium name="DOE Joint Genome Institute"/>
            <person name="Riley R."/>
            <person name="Haridas S."/>
            <person name="Wolfe K.H."/>
            <person name="Lopes M.R."/>
            <person name="Hittinger C.T."/>
            <person name="Goker M."/>
            <person name="Salamov A."/>
            <person name="Wisecaver J."/>
            <person name="Long T.M."/>
            <person name="Aerts A.L."/>
            <person name="Barry K."/>
            <person name="Choi C."/>
            <person name="Clum A."/>
            <person name="Coughlan A.Y."/>
            <person name="Deshpande S."/>
            <person name="Douglass A.P."/>
            <person name="Hanson S.J."/>
            <person name="Klenk H.-P."/>
            <person name="Labutti K."/>
            <person name="Lapidus A."/>
            <person name="Lindquist E."/>
            <person name="Lipzen A."/>
            <person name="Meier-Kolthoff J.P."/>
            <person name="Ohm R.A."/>
            <person name="Otillar R.P."/>
            <person name="Pangilinan J."/>
            <person name="Peng Y."/>
            <person name="Rokas A."/>
            <person name="Rosa C.A."/>
            <person name="Scheuner C."/>
            <person name="Sibirny A.A."/>
            <person name="Slot J.C."/>
            <person name="Stielow J.B."/>
            <person name="Sun H."/>
            <person name="Kurtzman C.P."/>
            <person name="Blackwell M."/>
            <person name="Grigoriev I.V."/>
            <person name="Jeffries T.W."/>
        </authorList>
    </citation>
    <scope>NUCLEOTIDE SEQUENCE [LARGE SCALE GENOMIC DNA]</scope>
    <source>
        <strain evidence="12">NRRL YB-2248</strain>
    </source>
</reference>
<comment type="subunit">
    <text evidence="9">Heterodimer of an alpha and a beta subunit.</text>
</comment>
<dbReference type="STRING" id="983967.A0A1E4SZQ2"/>
<dbReference type="InterPro" id="IPR045089">
    <property type="entry name" value="PGGT1B-like"/>
</dbReference>
<keyword evidence="8 9" id="KW-0862">Zinc</keyword>
<dbReference type="GO" id="GO:0004660">
    <property type="term" value="F:protein farnesyltransferase activity"/>
    <property type="evidence" value="ECO:0007669"/>
    <property type="project" value="UniProtKB-UniRule"/>
</dbReference>
<gene>
    <name evidence="11" type="ORF">CANARDRAFT_28715</name>
</gene>
<dbReference type="PANTHER" id="PTHR11774:SF6">
    <property type="entry name" value="PROTEIN FARNESYLTRANSFERASE SUBUNIT BETA"/>
    <property type="match status" value="1"/>
</dbReference>
<dbReference type="SUPFAM" id="SSF48239">
    <property type="entry name" value="Terpenoid cyclases/Protein prenyltransferases"/>
    <property type="match status" value="1"/>
</dbReference>
<accession>A0A1E4SZQ2</accession>
<evidence type="ECO:0000313" key="12">
    <source>
        <dbReference type="Proteomes" id="UP000094801"/>
    </source>
</evidence>
<keyword evidence="12" id="KW-1185">Reference proteome</keyword>
<sequence length="455" mass="50360">MTEKLPNPELLEYLASVVASSKTQPNSTLNFDNLLEMVESITLNQTIYDTEPFTKTIEDQLSVEMDVQEIYDDVLETGSNNFPSLKREAHQMYANMFLQRQLPSGFSALDASHPWILYWLLNARVLMGEPVSKELGSKIDKTILACIDENTGAIGGGEYQLGHLASTYAGLLALALSGSTDAISKLDRKKIYRWLLSLKQEDGSFVMHHNGEVDTRAVYCALCIASLLNILDDQLTRGTSEWIGSCQTYEGGFGGIPGDEAHGGYTFCAIAALCILDSPLNLRNHVDLDNLVNWTVKRQYALEGGLSGRTNKLVDGCYSHWVGGLTPILEIAIDHKRVIDRMKLQNYILCCCQDDQFGLRDKPGKNPDFYHTNYVICGLSMCQNYQTYDLKSADVSKLGTAYGFTPVKIEDKDVVDNLPANSLAPLDPIFGLPSGVAKSLCEFFVNLDNELSSSR</sequence>
<dbReference type="InterPro" id="IPR008930">
    <property type="entry name" value="Terpenoid_cyclase/PrenylTrfase"/>
</dbReference>
<dbReference type="OrthoDB" id="10261146at2759"/>
<evidence type="ECO:0000256" key="5">
    <source>
        <dbReference type="ARBA" id="ARBA00022679"/>
    </source>
</evidence>
<dbReference type="PANTHER" id="PTHR11774">
    <property type="entry name" value="GERANYLGERANYL TRANSFERASE TYPE BETA SUBUNIT"/>
    <property type="match status" value="1"/>
</dbReference>
<protein>
    <recommendedName>
        <fullName evidence="3 9">Protein farnesyltransferase subunit beta</fullName>
        <shortName evidence="9">FTase-beta</shortName>
        <ecNumber evidence="2 9">2.5.1.58</ecNumber>
    </recommendedName>
</protein>
<comment type="cofactor">
    <cofactor evidence="9">
        <name>Zn(2+)</name>
        <dbReference type="ChEBI" id="CHEBI:29105"/>
    </cofactor>
    <text evidence="9">Binds 1 zinc ion per subunit.</text>
</comment>
<organism evidence="11 12">
    <name type="scientific">[Candida] arabinofermentans NRRL YB-2248</name>
    <dbReference type="NCBI Taxonomy" id="983967"/>
    <lineage>
        <taxon>Eukaryota</taxon>
        <taxon>Fungi</taxon>
        <taxon>Dikarya</taxon>
        <taxon>Ascomycota</taxon>
        <taxon>Saccharomycotina</taxon>
        <taxon>Pichiomycetes</taxon>
        <taxon>Pichiales</taxon>
        <taxon>Pichiaceae</taxon>
        <taxon>Ogataea</taxon>
        <taxon>Ogataea/Candida clade</taxon>
    </lineage>
</organism>
<dbReference type="InterPro" id="IPR026872">
    <property type="entry name" value="FTB"/>
</dbReference>
<dbReference type="Gene3D" id="1.50.10.20">
    <property type="match status" value="1"/>
</dbReference>
<keyword evidence="6 9" id="KW-0479">Metal-binding</keyword>